<name>A0ABR1YMX1_9PEZI</name>
<evidence type="ECO:0000256" key="4">
    <source>
        <dbReference type="ARBA" id="ARBA00023136"/>
    </source>
</evidence>
<dbReference type="Pfam" id="PF01284">
    <property type="entry name" value="MARVEL"/>
    <property type="match status" value="1"/>
</dbReference>
<proteinExistence type="predicted"/>
<dbReference type="EMBL" id="JBBWRZ010000006">
    <property type="protein sequence ID" value="KAK8233848.1"/>
    <property type="molecule type" value="Genomic_DNA"/>
</dbReference>
<feature type="transmembrane region" description="Helical" evidence="5">
    <location>
        <begin position="75"/>
        <end position="94"/>
    </location>
</feature>
<evidence type="ECO:0000256" key="2">
    <source>
        <dbReference type="ARBA" id="ARBA00022692"/>
    </source>
</evidence>
<gene>
    <name evidence="7" type="ORF">HDK90DRAFT_279677</name>
</gene>
<sequence>MILSRLVSMFLRFGEFVSAAVVLGVTSYFLYEQHHHDYDGPKAREIYTIIIAALSLVSSLVLLIPFTFTFLHYPWDLILSMAWFASFGLLVDFVDDNLTCSGPFHWGGLANGSYCSKWKADEAFAFISACFWLVSFLLGAYVFHRRTAEGNRRGTFRRTYV</sequence>
<organism evidence="7 8">
    <name type="scientific">Phyllosticta capitalensis</name>
    <dbReference type="NCBI Taxonomy" id="121624"/>
    <lineage>
        <taxon>Eukaryota</taxon>
        <taxon>Fungi</taxon>
        <taxon>Dikarya</taxon>
        <taxon>Ascomycota</taxon>
        <taxon>Pezizomycotina</taxon>
        <taxon>Dothideomycetes</taxon>
        <taxon>Dothideomycetes incertae sedis</taxon>
        <taxon>Botryosphaeriales</taxon>
        <taxon>Phyllostictaceae</taxon>
        <taxon>Phyllosticta</taxon>
    </lineage>
</organism>
<reference evidence="7 8" key="1">
    <citation type="submission" date="2024-04" db="EMBL/GenBank/DDBJ databases">
        <title>Phyllosticta paracitricarpa is synonymous to the EU quarantine fungus P. citricarpa based on phylogenomic analyses.</title>
        <authorList>
            <consortium name="Lawrence Berkeley National Laboratory"/>
            <person name="Van Ingen-Buijs V.A."/>
            <person name="Van Westerhoven A.C."/>
            <person name="Haridas S."/>
            <person name="Skiadas P."/>
            <person name="Martin F."/>
            <person name="Groenewald J.Z."/>
            <person name="Crous P.W."/>
            <person name="Seidl M.F."/>
        </authorList>
    </citation>
    <scope>NUCLEOTIDE SEQUENCE [LARGE SCALE GENOMIC DNA]</scope>
    <source>
        <strain evidence="7 8">CBS 123374</strain>
    </source>
</reference>
<dbReference type="Proteomes" id="UP001492380">
    <property type="component" value="Unassembled WGS sequence"/>
</dbReference>
<feature type="transmembrane region" description="Helical" evidence="5">
    <location>
        <begin position="123"/>
        <end position="143"/>
    </location>
</feature>
<protein>
    <submittedName>
        <fullName evidence="7">Integral membrane protein</fullName>
    </submittedName>
</protein>
<keyword evidence="8" id="KW-1185">Reference proteome</keyword>
<accession>A0ABR1YMX1</accession>
<dbReference type="InterPro" id="IPR008253">
    <property type="entry name" value="Marvel"/>
</dbReference>
<keyword evidence="4 5" id="KW-0472">Membrane</keyword>
<evidence type="ECO:0000313" key="7">
    <source>
        <dbReference type="EMBL" id="KAK8233848.1"/>
    </source>
</evidence>
<evidence type="ECO:0000256" key="3">
    <source>
        <dbReference type="ARBA" id="ARBA00022989"/>
    </source>
</evidence>
<feature type="transmembrane region" description="Helical" evidence="5">
    <location>
        <begin position="12"/>
        <end position="31"/>
    </location>
</feature>
<keyword evidence="2 5" id="KW-0812">Transmembrane</keyword>
<evidence type="ECO:0000313" key="8">
    <source>
        <dbReference type="Proteomes" id="UP001492380"/>
    </source>
</evidence>
<evidence type="ECO:0000256" key="5">
    <source>
        <dbReference type="SAM" id="Phobius"/>
    </source>
</evidence>
<comment type="subcellular location">
    <subcellularLocation>
        <location evidence="1">Membrane</location>
        <topology evidence="1">Multi-pass membrane protein</topology>
    </subcellularLocation>
</comment>
<evidence type="ECO:0000259" key="6">
    <source>
        <dbReference type="Pfam" id="PF01284"/>
    </source>
</evidence>
<feature type="transmembrane region" description="Helical" evidence="5">
    <location>
        <begin position="46"/>
        <end position="68"/>
    </location>
</feature>
<evidence type="ECO:0000256" key="1">
    <source>
        <dbReference type="ARBA" id="ARBA00004141"/>
    </source>
</evidence>
<feature type="domain" description="MARVEL" evidence="6">
    <location>
        <begin position="8"/>
        <end position="138"/>
    </location>
</feature>
<dbReference type="PANTHER" id="PTHR39608:SF1">
    <property type="entry name" value="INTEGRAL MEMBRANE PROTEIN (AFU_ORTHOLOGUE AFUA_5G08640)"/>
    <property type="match status" value="1"/>
</dbReference>
<dbReference type="PANTHER" id="PTHR39608">
    <property type="entry name" value="INTEGRAL MEMBRANE PROTEIN (AFU_ORTHOLOGUE AFUA_5G08640)"/>
    <property type="match status" value="1"/>
</dbReference>
<keyword evidence="3 5" id="KW-1133">Transmembrane helix</keyword>
<comment type="caution">
    <text evidence="7">The sequence shown here is derived from an EMBL/GenBank/DDBJ whole genome shotgun (WGS) entry which is preliminary data.</text>
</comment>